<keyword evidence="3" id="KW-1185">Reference proteome</keyword>
<feature type="region of interest" description="Disordered" evidence="1">
    <location>
        <begin position="1"/>
        <end position="23"/>
    </location>
</feature>
<accession>A0ABT9EL11</accession>
<dbReference type="RefSeq" id="WP_305173364.1">
    <property type="nucleotide sequence ID" value="NZ_JAUUDS010000004.1"/>
</dbReference>
<name>A0ABT9EL11_9SPHN</name>
<protein>
    <submittedName>
        <fullName evidence="2">Uncharacterized protein</fullName>
    </submittedName>
</protein>
<comment type="caution">
    <text evidence="2">The sequence shown here is derived from an EMBL/GenBank/DDBJ whole genome shotgun (WGS) entry which is preliminary data.</text>
</comment>
<gene>
    <name evidence="2" type="ORF">Q5H91_10555</name>
</gene>
<dbReference type="Proteomes" id="UP001230685">
    <property type="component" value="Unassembled WGS sequence"/>
</dbReference>
<dbReference type="EMBL" id="JAUUDS010000004">
    <property type="protein sequence ID" value="MDP1027655.1"/>
    <property type="molecule type" value="Genomic_DNA"/>
</dbReference>
<reference evidence="2 3" key="1">
    <citation type="submission" date="2023-07" db="EMBL/GenBank/DDBJ databases">
        <authorList>
            <person name="Kim M.K."/>
        </authorList>
    </citation>
    <scope>NUCLEOTIDE SEQUENCE [LARGE SCALE GENOMIC DNA]</scope>
    <source>
        <strain evidence="2 3">KR1UV-12</strain>
    </source>
</reference>
<feature type="non-terminal residue" evidence="2">
    <location>
        <position position="62"/>
    </location>
</feature>
<evidence type="ECO:0000256" key="1">
    <source>
        <dbReference type="SAM" id="MobiDB-lite"/>
    </source>
</evidence>
<sequence>MAKVRPRRLDRNRACRSSTTSHTATILRHPVLLQRSVEKIAEQREALDEETIHGGAGEILSM</sequence>
<organism evidence="2 3">
    <name type="scientific">Sphingomonas aurea</name>
    <dbReference type="NCBI Taxonomy" id="3063994"/>
    <lineage>
        <taxon>Bacteria</taxon>
        <taxon>Pseudomonadati</taxon>
        <taxon>Pseudomonadota</taxon>
        <taxon>Alphaproteobacteria</taxon>
        <taxon>Sphingomonadales</taxon>
        <taxon>Sphingomonadaceae</taxon>
        <taxon>Sphingomonas</taxon>
    </lineage>
</organism>
<evidence type="ECO:0000313" key="2">
    <source>
        <dbReference type="EMBL" id="MDP1027655.1"/>
    </source>
</evidence>
<evidence type="ECO:0000313" key="3">
    <source>
        <dbReference type="Proteomes" id="UP001230685"/>
    </source>
</evidence>
<proteinExistence type="predicted"/>